<accession>A0ABD1AA23</accession>
<dbReference type="EMBL" id="JBANAX010000553">
    <property type="protein sequence ID" value="KAL1203672.1"/>
    <property type="molecule type" value="Genomic_DNA"/>
</dbReference>
<keyword evidence="4" id="KW-0132">Cell division</keyword>
<dbReference type="GO" id="GO:0051301">
    <property type="term" value="P:cell division"/>
    <property type="evidence" value="ECO:0007669"/>
    <property type="project" value="UniProtKB-KW"/>
</dbReference>
<gene>
    <name evidence="11" type="ORF">V5N11_001767</name>
</gene>
<keyword evidence="5" id="KW-0498">Mitosis</keyword>
<evidence type="ECO:0000256" key="3">
    <source>
        <dbReference type="ARBA" id="ARBA00022454"/>
    </source>
</evidence>
<keyword evidence="7" id="KW-0131">Cell cycle</keyword>
<evidence type="ECO:0000313" key="11">
    <source>
        <dbReference type="EMBL" id="KAL1203672.1"/>
    </source>
</evidence>
<dbReference type="PANTHER" id="PTHR48441">
    <property type="match status" value="1"/>
</dbReference>
<reference evidence="11 12" key="1">
    <citation type="submission" date="2024-04" db="EMBL/GenBank/DDBJ databases">
        <title>Genome assembly C_amara_ONT_v2.</title>
        <authorList>
            <person name="Yant L."/>
            <person name="Moore C."/>
            <person name="Slenker M."/>
        </authorList>
    </citation>
    <scope>NUCLEOTIDE SEQUENCE [LARGE SCALE GENOMIC DNA]</scope>
    <source>
        <tissue evidence="11">Leaf</tissue>
    </source>
</reference>
<comment type="subcellular location">
    <subcellularLocation>
        <location evidence="1">Chromosome</location>
        <location evidence="1">Centromere</location>
    </subcellularLocation>
</comment>
<dbReference type="GO" id="GO:0000775">
    <property type="term" value="C:chromosome, centromeric region"/>
    <property type="evidence" value="ECO:0007669"/>
    <property type="project" value="UniProtKB-SubCell"/>
</dbReference>
<feature type="coiled-coil region" evidence="9">
    <location>
        <begin position="142"/>
        <end position="204"/>
    </location>
</feature>
<evidence type="ECO:0000256" key="4">
    <source>
        <dbReference type="ARBA" id="ARBA00022618"/>
    </source>
</evidence>
<keyword evidence="3" id="KW-0158">Chromosome</keyword>
<dbReference type="PANTHER" id="PTHR48441:SF1">
    <property type="entry name" value="NT-3"/>
    <property type="match status" value="1"/>
</dbReference>
<feature type="domain" description="Kinetochore protein Nuf2 N-terminal" evidence="10">
    <location>
        <begin position="4"/>
        <end position="142"/>
    </location>
</feature>
<comment type="similarity">
    <text evidence="2">Belongs to the NUF2 family.</text>
</comment>
<dbReference type="AlphaFoldDB" id="A0ABD1AA23"/>
<evidence type="ECO:0000256" key="5">
    <source>
        <dbReference type="ARBA" id="ARBA00022776"/>
    </source>
</evidence>
<evidence type="ECO:0000259" key="10">
    <source>
        <dbReference type="Pfam" id="PF03800"/>
    </source>
</evidence>
<evidence type="ECO:0000313" key="12">
    <source>
        <dbReference type="Proteomes" id="UP001558713"/>
    </source>
</evidence>
<dbReference type="Proteomes" id="UP001558713">
    <property type="component" value="Unassembled WGS sequence"/>
</dbReference>
<dbReference type="Pfam" id="PF03800">
    <property type="entry name" value="Nuf2"/>
    <property type="match status" value="1"/>
</dbReference>
<keyword evidence="12" id="KW-1185">Reference proteome</keyword>
<protein>
    <submittedName>
        <fullName evidence="11">Kinetochore protein NUF2</fullName>
    </submittedName>
</protein>
<evidence type="ECO:0000256" key="6">
    <source>
        <dbReference type="ARBA" id="ARBA00023054"/>
    </source>
</evidence>
<dbReference type="InterPro" id="IPR005549">
    <property type="entry name" value="Kinetochore_Nuf2_N"/>
</dbReference>
<comment type="caution">
    <text evidence="11">The sequence shown here is derived from an EMBL/GenBank/DDBJ whole genome shotgun (WGS) entry which is preliminary data.</text>
</comment>
<keyword evidence="6 9" id="KW-0175">Coiled coil</keyword>
<organism evidence="11 12">
    <name type="scientific">Cardamine amara subsp. amara</name>
    <dbReference type="NCBI Taxonomy" id="228776"/>
    <lineage>
        <taxon>Eukaryota</taxon>
        <taxon>Viridiplantae</taxon>
        <taxon>Streptophyta</taxon>
        <taxon>Embryophyta</taxon>
        <taxon>Tracheophyta</taxon>
        <taxon>Spermatophyta</taxon>
        <taxon>Magnoliopsida</taxon>
        <taxon>eudicotyledons</taxon>
        <taxon>Gunneridae</taxon>
        <taxon>Pentapetalae</taxon>
        <taxon>rosids</taxon>
        <taxon>malvids</taxon>
        <taxon>Brassicales</taxon>
        <taxon>Brassicaceae</taxon>
        <taxon>Cardamineae</taxon>
        <taxon>Cardamine</taxon>
    </lineage>
</organism>
<feature type="coiled-coil region" evidence="9">
    <location>
        <begin position="282"/>
        <end position="379"/>
    </location>
</feature>
<name>A0ABD1AA23_CARAN</name>
<evidence type="ECO:0000256" key="7">
    <source>
        <dbReference type="ARBA" id="ARBA00023306"/>
    </source>
</evidence>
<evidence type="ECO:0000256" key="1">
    <source>
        <dbReference type="ARBA" id="ARBA00004584"/>
    </source>
</evidence>
<evidence type="ECO:0000256" key="2">
    <source>
        <dbReference type="ARBA" id="ARBA00005498"/>
    </source>
</evidence>
<proteinExistence type="inferred from homology"/>
<dbReference type="Gene3D" id="1.10.418.60">
    <property type="entry name" value="Ncd80 complex, Nuf2 subunit"/>
    <property type="match status" value="1"/>
</dbReference>
<evidence type="ECO:0000256" key="9">
    <source>
        <dbReference type="SAM" id="Coils"/>
    </source>
</evidence>
<sequence length="440" mass="50816">MSAYEYPRFSRSDIITALTEAQIASVKEADFRNPTPDFVSEVYTRLLIYLDVLNEEDKGQVEFEALEQLENPDLHTSSVQAMNLYCKMEDMLDMVDCPLKINFKDLLRPESSRTEFFISALLNYGLHKDSKMNLIRPKAEELTLLDEQRKQWEAKISQLNAEIAEFDEACERDLPFVQELEANIEELNQTISGLNNQQLSLRATFQKMREKSTQMDNEVSKAEFDLVQTVQENANLRSLIVQSPDKLQGTLEEKKLVLGETKKAEQSAMETFQEKAAILEVYEKAFKKMSKASSQLQSINEQVTNAKTVEKEFKALKAKLSEDGVAYKSLEAKVVERERIVEQLHESLKQLEKEKAVMFEDWTKQLNELKLEVESKRRHLEARQMDVESVVAMVDEHTAETNQVKHSGEAKVKQLAAKYEEIVKQFHQYTVSFDEFLSRL</sequence>
<keyword evidence="8" id="KW-0137">Centromere</keyword>
<evidence type="ECO:0000256" key="8">
    <source>
        <dbReference type="ARBA" id="ARBA00023328"/>
    </source>
</evidence>
<dbReference type="InterPro" id="IPR038275">
    <property type="entry name" value="Nuf2_N_sf"/>
</dbReference>